<accession>A0A820KWJ9</accession>
<dbReference type="AlphaFoldDB" id="A0A820KWJ9"/>
<reference evidence="1" key="1">
    <citation type="submission" date="2021-02" db="EMBL/GenBank/DDBJ databases">
        <authorList>
            <person name="Nowell W R."/>
        </authorList>
    </citation>
    <scope>NUCLEOTIDE SEQUENCE</scope>
</reference>
<comment type="caution">
    <text evidence="1">The sequence shown here is derived from an EMBL/GenBank/DDBJ whole genome shotgun (WGS) entry which is preliminary data.</text>
</comment>
<dbReference type="EMBL" id="CAJOBB010018393">
    <property type="protein sequence ID" value="CAF4348531.1"/>
    <property type="molecule type" value="Genomic_DNA"/>
</dbReference>
<sequence length="16" mass="1900">MRDLSKAHPKWQFQAG</sequence>
<name>A0A820KWJ9_9BILA</name>
<proteinExistence type="predicted"/>
<dbReference type="Proteomes" id="UP000663868">
    <property type="component" value="Unassembled WGS sequence"/>
</dbReference>
<evidence type="ECO:0000313" key="2">
    <source>
        <dbReference type="Proteomes" id="UP000663868"/>
    </source>
</evidence>
<evidence type="ECO:0000313" key="1">
    <source>
        <dbReference type="EMBL" id="CAF4348531.1"/>
    </source>
</evidence>
<protein>
    <submittedName>
        <fullName evidence="1">Uncharacterized protein</fullName>
    </submittedName>
</protein>
<organism evidence="1 2">
    <name type="scientific">Adineta steineri</name>
    <dbReference type="NCBI Taxonomy" id="433720"/>
    <lineage>
        <taxon>Eukaryota</taxon>
        <taxon>Metazoa</taxon>
        <taxon>Spiralia</taxon>
        <taxon>Gnathifera</taxon>
        <taxon>Rotifera</taxon>
        <taxon>Eurotatoria</taxon>
        <taxon>Bdelloidea</taxon>
        <taxon>Adinetida</taxon>
        <taxon>Adinetidae</taxon>
        <taxon>Adineta</taxon>
    </lineage>
</organism>
<gene>
    <name evidence="1" type="ORF">KXQ929_LOCUS48129</name>
</gene>
<feature type="non-terminal residue" evidence="1">
    <location>
        <position position="1"/>
    </location>
</feature>